<dbReference type="InterPro" id="IPR014710">
    <property type="entry name" value="RmlC-like_jellyroll"/>
</dbReference>
<dbReference type="STRING" id="1068978.AMETH_3574"/>
<organism evidence="3 4">
    <name type="scientific">Amycolatopsis methanolica 239</name>
    <dbReference type="NCBI Taxonomy" id="1068978"/>
    <lineage>
        <taxon>Bacteria</taxon>
        <taxon>Bacillati</taxon>
        <taxon>Actinomycetota</taxon>
        <taxon>Actinomycetes</taxon>
        <taxon>Pseudonocardiales</taxon>
        <taxon>Pseudonocardiaceae</taxon>
        <taxon>Amycolatopsis</taxon>
        <taxon>Amycolatopsis methanolica group</taxon>
    </lineage>
</organism>
<protein>
    <recommendedName>
        <fullName evidence="2">AraC-type arabinose-binding/dimerisation domain-containing protein</fullName>
    </recommendedName>
</protein>
<dbReference type="EMBL" id="CP009110">
    <property type="protein sequence ID" value="AIJ23666.1"/>
    <property type="molecule type" value="Genomic_DNA"/>
</dbReference>
<dbReference type="HOGENOM" id="CLU_131559_0_0_11"/>
<reference evidence="3 4" key="1">
    <citation type="submission" date="2014-07" db="EMBL/GenBank/DDBJ databases">
        <title>Whole Genome Sequence of the Amycolatopsis methanolica 239.</title>
        <authorList>
            <person name="Tang B."/>
        </authorList>
    </citation>
    <scope>NUCLEOTIDE SEQUENCE [LARGE SCALE GENOMIC DNA]</scope>
    <source>
        <strain evidence="3 4">239</strain>
    </source>
</reference>
<dbReference type="Gene3D" id="2.60.120.10">
    <property type="entry name" value="Jelly Rolls"/>
    <property type="match status" value="1"/>
</dbReference>
<name>A0A076MXD7_AMYME</name>
<keyword evidence="1" id="KW-0238">DNA-binding</keyword>
<dbReference type="eggNOG" id="COG0662">
    <property type="taxonomic scope" value="Bacteria"/>
</dbReference>
<gene>
    <name evidence="3" type="ORF">AMETH_3574</name>
</gene>
<keyword evidence="4" id="KW-1185">Reference proteome</keyword>
<dbReference type="GO" id="GO:0003677">
    <property type="term" value="F:DNA binding"/>
    <property type="evidence" value="ECO:0007669"/>
    <property type="project" value="UniProtKB-KW"/>
</dbReference>
<dbReference type="GO" id="GO:0006355">
    <property type="term" value="P:regulation of DNA-templated transcription"/>
    <property type="evidence" value="ECO:0007669"/>
    <property type="project" value="InterPro"/>
</dbReference>
<dbReference type="RefSeq" id="WP_017982499.1">
    <property type="nucleotide sequence ID" value="NZ_AQUL01000001.1"/>
</dbReference>
<dbReference type="InterPro" id="IPR003313">
    <property type="entry name" value="AraC-bd"/>
</dbReference>
<dbReference type="SUPFAM" id="SSF51182">
    <property type="entry name" value="RmlC-like cupins"/>
    <property type="match status" value="1"/>
</dbReference>
<proteinExistence type="predicted"/>
<evidence type="ECO:0000259" key="2">
    <source>
        <dbReference type="Pfam" id="PF02311"/>
    </source>
</evidence>
<dbReference type="InterPro" id="IPR011051">
    <property type="entry name" value="RmlC_Cupin_sf"/>
</dbReference>
<feature type="domain" description="AraC-type arabinose-binding/dimerisation" evidence="2">
    <location>
        <begin position="66"/>
        <end position="114"/>
    </location>
</feature>
<dbReference type="AlphaFoldDB" id="A0A076MXD7"/>
<dbReference type="OrthoDB" id="8451629at2"/>
<dbReference type="Pfam" id="PF02311">
    <property type="entry name" value="AraC_binding"/>
    <property type="match status" value="1"/>
</dbReference>
<evidence type="ECO:0000256" key="1">
    <source>
        <dbReference type="ARBA" id="ARBA00023125"/>
    </source>
</evidence>
<evidence type="ECO:0000313" key="3">
    <source>
        <dbReference type="EMBL" id="AIJ23666.1"/>
    </source>
</evidence>
<dbReference type="KEGG" id="amq:AMETH_3574"/>
<evidence type="ECO:0000313" key="4">
    <source>
        <dbReference type="Proteomes" id="UP000062973"/>
    </source>
</evidence>
<sequence>MRTTAHRHGPSETLPANIQEIAAAGDGAPGILWRLREEGRQLDANLVHLPAGERIGTHAEPDLDLLLVVVTGAGKLTTGDDTVDVGPGSLVWLAHGQARAIEAGPEGLSYLTVHRRRPGMRIGLR</sequence>
<dbReference type="Proteomes" id="UP000062973">
    <property type="component" value="Chromosome"/>
</dbReference>
<dbReference type="PATRIC" id="fig|1068978.7.peg.3818"/>
<accession>A0A076MXD7</accession>